<reference evidence="2 3" key="1">
    <citation type="journal article" date="2019" name="Commun. Biol.">
        <title>The bagworm genome reveals a unique fibroin gene that provides high tensile strength.</title>
        <authorList>
            <person name="Kono N."/>
            <person name="Nakamura H."/>
            <person name="Ohtoshi R."/>
            <person name="Tomita M."/>
            <person name="Numata K."/>
            <person name="Arakawa K."/>
        </authorList>
    </citation>
    <scope>NUCLEOTIDE SEQUENCE [LARGE SCALE GENOMIC DNA]</scope>
</reference>
<accession>A0A4C1XJU0</accession>
<dbReference type="InterPro" id="IPR016024">
    <property type="entry name" value="ARM-type_fold"/>
</dbReference>
<evidence type="ECO:0000313" key="3">
    <source>
        <dbReference type="Proteomes" id="UP000299102"/>
    </source>
</evidence>
<dbReference type="InterPro" id="IPR045163">
    <property type="entry name" value="Focadhesin/RST1"/>
</dbReference>
<dbReference type="Pfam" id="PF12530">
    <property type="entry name" value="DUF3730"/>
    <property type="match status" value="1"/>
</dbReference>
<dbReference type="AlphaFoldDB" id="A0A4C1XJU0"/>
<keyword evidence="3" id="KW-1185">Reference proteome</keyword>
<dbReference type="STRING" id="151549.A0A4C1XJU0"/>
<evidence type="ECO:0000259" key="1">
    <source>
        <dbReference type="Pfam" id="PF12530"/>
    </source>
</evidence>
<sequence>MEEIEYKLKTNNSVLVVNAVEKLISNIQSKFKPLEKQKFVLENEDLRFLKEKCSSKETVVSLTACQGLLTLVEIGVLEIARTMSTMITLLPTAQNYSAIISTMGGLLVLDLKSRLIPGQQYSCQFSLKNPQHPFITVLEKNTNAVEDVFAQIHALCTSPDYTISSNSLELFRAVFLWMTCSPQHSDINSSRLWQLLLSLNQNKNQEQLLLECLSWQMTWNQKLLIRAFSAYSAVTDAMIYQQKKEYVIALVPILARISNELIKNGLDPRACYNLIERCFALEAPELKMVAGLAVLLLSENLSISPAVYLHELFNLLALSSFVALSLQWLQFPSCLTANALKVASKIIEVYQMNDACDTKLLIANLQANKIFQALIETDSHLSIVFRVCRNWERIREDPEKIQMWLESIDKVDMNLKLELFPFLFGLVLEKNYDEMFEEVWIKALKMALQLVDDKKELTVQLLPVLLYKIANDFSPKLKLECLRAVPLMAKSKENVPSALAILNKLKIGKAVPASFLIMLFSTLADVQVRCYPYLQELLVDCTMGRPELDFKWEVELAKAIAIKNICETQSASHGRELVPAVSSILNQCNDAAGALACGTALGALAALWRLHVVSPPSTWRALEPKLGRDRRVPVQIGLCNLLNEVPGLRVQSPEYDKFLTETAGRLWSYISDSSHPEVIEAACEALSKYKLDDYRLKDIPEVYRKTVKLPSSYCKTPADAARRPEDVLDYIPCEIWPEVFKYTNQAALEGVRKFASTLMSREIRGYRSGIYQPESRGEPTNLSYLSTSSVVRGIFDYVKRQATNPSFDCSDSTLLEMMRCLTADYPRPLPPGDLCFLHDLYHRGAHMHSQCILLAARQALTAGSAKRFLENYLGAINPEVIEESLIMTLFQLLPDLSRTVAPNTLRQPIEKCLEHAYSKIMTSKAKDVPESQVKELLFIKQLEYIKQTLELEKTHDANRTLLSQIIEKYMPLINCDNVAWSTYVTTCCCLAAPYLERMTSPSSWWEVSAELLRKACCIRAELARQGVSDTPLVWLNEIIDAAVGCVEEHSFVLREIAKAVCTARRDDVTRDWLLQLMARAQVVFTECEDTAGKDFICEVFVLSVIAASGHASLEPGGIEDLVSSSQLRYAALPAALAALVGHWGQCAPQIVEWLRHTRALRDINAKVRRACHRSLLALRHCSYLASANVWVRVLNDKQDFN</sequence>
<feature type="domain" description="DUF3730" evidence="1">
    <location>
        <begin position="462"/>
        <end position="686"/>
    </location>
</feature>
<gene>
    <name evidence="2" type="primary">Focad</name>
    <name evidence="2" type="ORF">EVAR_56491_1</name>
</gene>
<dbReference type="PANTHER" id="PTHR16212">
    <property type="entry name" value="FOCADHESIN FAMILY MEMBER"/>
    <property type="match status" value="1"/>
</dbReference>
<protein>
    <submittedName>
        <fullName evidence="2">Focadhesin</fullName>
    </submittedName>
</protein>
<comment type="caution">
    <text evidence="2">The sequence shown here is derived from an EMBL/GenBank/DDBJ whole genome shotgun (WGS) entry which is preliminary data.</text>
</comment>
<evidence type="ECO:0000313" key="2">
    <source>
        <dbReference type="EMBL" id="GBP63380.1"/>
    </source>
</evidence>
<dbReference type="OrthoDB" id="6354723at2759"/>
<organism evidence="2 3">
    <name type="scientific">Eumeta variegata</name>
    <name type="common">Bagworm moth</name>
    <name type="synonym">Eumeta japonica</name>
    <dbReference type="NCBI Taxonomy" id="151549"/>
    <lineage>
        <taxon>Eukaryota</taxon>
        <taxon>Metazoa</taxon>
        <taxon>Ecdysozoa</taxon>
        <taxon>Arthropoda</taxon>
        <taxon>Hexapoda</taxon>
        <taxon>Insecta</taxon>
        <taxon>Pterygota</taxon>
        <taxon>Neoptera</taxon>
        <taxon>Endopterygota</taxon>
        <taxon>Lepidoptera</taxon>
        <taxon>Glossata</taxon>
        <taxon>Ditrysia</taxon>
        <taxon>Tineoidea</taxon>
        <taxon>Psychidae</taxon>
        <taxon>Oiketicinae</taxon>
        <taxon>Eumeta</taxon>
    </lineage>
</organism>
<name>A0A4C1XJU0_EUMVA</name>
<proteinExistence type="predicted"/>
<dbReference type="GO" id="GO:0060147">
    <property type="term" value="P:regulation of post-transcriptional gene silencing"/>
    <property type="evidence" value="ECO:0007669"/>
    <property type="project" value="InterPro"/>
</dbReference>
<dbReference type="PANTHER" id="PTHR16212:SF4">
    <property type="entry name" value="FOCADHESIN"/>
    <property type="match status" value="1"/>
</dbReference>
<dbReference type="EMBL" id="BGZK01000868">
    <property type="protein sequence ID" value="GBP63380.1"/>
    <property type="molecule type" value="Genomic_DNA"/>
</dbReference>
<dbReference type="SUPFAM" id="SSF48371">
    <property type="entry name" value="ARM repeat"/>
    <property type="match status" value="2"/>
</dbReference>
<dbReference type="InterPro" id="IPR022542">
    <property type="entry name" value="FOCAD/RST1_DUF3730"/>
</dbReference>
<dbReference type="Proteomes" id="UP000299102">
    <property type="component" value="Unassembled WGS sequence"/>
</dbReference>